<feature type="domain" description="Outer membrane protein assembly factor BamE" evidence="4">
    <location>
        <begin position="31"/>
        <end position="106"/>
    </location>
</feature>
<evidence type="ECO:0000256" key="1">
    <source>
        <dbReference type="ARBA" id="ARBA00022729"/>
    </source>
</evidence>
<gene>
    <name evidence="5" type="ORF">PFRI_24530</name>
</gene>
<evidence type="ECO:0000313" key="5">
    <source>
        <dbReference type="EMBL" id="OJI93329.1"/>
    </source>
</evidence>
<reference evidence="5 6" key="1">
    <citation type="submission" date="2016-10" db="EMBL/GenBank/DDBJ databases">
        <title>Genome sequence of Planktotalea frisia SH6-1.</title>
        <authorList>
            <person name="Poehlein A."/>
            <person name="Bakenhus I."/>
            <person name="Voget S."/>
            <person name="Brinkhoff T."/>
            <person name="Simon M."/>
        </authorList>
    </citation>
    <scope>NUCLEOTIDE SEQUENCE [LARGE SCALE GENOMIC DNA]</scope>
    <source>
        <strain evidence="5 6">SH6-1</strain>
    </source>
</reference>
<organism evidence="5 6">
    <name type="scientific">Planktotalea frisia</name>
    <dbReference type="NCBI Taxonomy" id="696762"/>
    <lineage>
        <taxon>Bacteria</taxon>
        <taxon>Pseudomonadati</taxon>
        <taxon>Pseudomonadota</taxon>
        <taxon>Alphaproteobacteria</taxon>
        <taxon>Rhodobacterales</taxon>
        <taxon>Paracoccaceae</taxon>
        <taxon>Planktotalea</taxon>
    </lineage>
</organism>
<dbReference type="PROSITE" id="PS51257">
    <property type="entry name" value="PROKAR_LIPOPROTEIN"/>
    <property type="match status" value="1"/>
</dbReference>
<dbReference type="AlphaFoldDB" id="A0A1L9NVP6"/>
<feature type="chain" id="PRO_5011956558" evidence="3">
    <location>
        <begin position="25"/>
        <end position="150"/>
    </location>
</feature>
<keyword evidence="1 3" id="KW-0732">Signal</keyword>
<dbReference type="Pfam" id="PF04355">
    <property type="entry name" value="BamE"/>
    <property type="match status" value="1"/>
</dbReference>
<protein>
    <submittedName>
        <fullName evidence="5">SmpA / OmlA family protein</fullName>
    </submittedName>
</protein>
<evidence type="ECO:0000256" key="2">
    <source>
        <dbReference type="ARBA" id="ARBA00023136"/>
    </source>
</evidence>
<dbReference type="Proteomes" id="UP000184514">
    <property type="component" value="Unassembled WGS sequence"/>
</dbReference>
<evidence type="ECO:0000313" key="6">
    <source>
        <dbReference type="Proteomes" id="UP000184514"/>
    </source>
</evidence>
<evidence type="ECO:0000259" key="4">
    <source>
        <dbReference type="Pfam" id="PF04355"/>
    </source>
</evidence>
<dbReference type="EMBL" id="MLCB01000146">
    <property type="protein sequence ID" value="OJI93329.1"/>
    <property type="molecule type" value="Genomic_DNA"/>
</dbReference>
<dbReference type="OrthoDB" id="7203955at2"/>
<sequence>MQYAGKIRKISVAVLLCASLAACTASFRNHGYVPLEEDLSQISVGIDTRDSVAELVGTPSSSGVLNDGGYYYVRSRVKHFAWQKPEVIERQVVAISFTDGGIVDNIGRYTLEDGAVVPLARRITRNGQDVGFIKKLLSNVGGFSAGDLIN</sequence>
<dbReference type="Gene3D" id="3.30.1450.10">
    <property type="match status" value="1"/>
</dbReference>
<dbReference type="RefSeq" id="WP_072630999.1">
    <property type="nucleotide sequence ID" value="NZ_MLCB01000146.1"/>
</dbReference>
<proteinExistence type="predicted"/>
<keyword evidence="2" id="KW-0472">Membrane</keyword>
<feature type="signal peptide" evidence="3">
    <location>
        <begin position="1"/>
        <end position="24"/>
    </location>
</feature>
<evidence type="ECO:0000256" key="3">
    <source>
        <dbReference type="SAM" id="SignalP"/>
    </source>
</evidence>
<keyword evidence="6" id="KW-1185">Reference proteome</keyword>
<dbReference type="GO" id="GO:0019867">
    <property type="term" value="C:outer membrane"/>
    <property type="evidence" value="ECO:0007669"/>
    <property type="project" value="InterPro"/>
</dbReference>
<dbReference type="STRING" id="696762.PFRI_24530"/>
<accession>A0A1L9NVP6</accession>
<dbReference type="InterPro" id="IPR007450">
    <property type="entry name" value="BamE_dom"/>
</dbReference>
<dbReference type="InterPro" id="IPR037873">
    <property type="entry name" value="BamE-like"/>
</dbReference>
<comment type="caution">
    <text evidence="5">The sequence shown here is derived from an EMBL/GenBank/DDBJ whole genome shotgun (WGS) entry which is preliminary data.</text>
</comment>
<name>A0A1L9NVP6_9RHOB</name>